<dbReference type="OrthoDB" id="9909388at2"/>
<name>A0A660L4K7_9ACTN</name>
<evidence type="ECO:0000313" key="1">
    <source>
        <dbReference type="EMBL" id="RKQ86853.1"/>
    </source>
</evidence>
<protein>
    <submittedName>
        <fullName evidence="1">Uncharacterized protein</fullName>
    </submittedName>
</protein>
<sequence length="90" mass="9958">MSTQTPIDTDLFGGVDIPASLERWRQTTRQVTHRYLDLYSSTVSRLADAQVESARAAKVPALVPIAESSAAIRRDVCDAYVTTIRDFIDS</sequence>
<keyword evidence="2" id="KW-1185">Reference proteome</keyword>
<gene>
    <name evidence="1" type="ORF">C8N24_4868</name>
</gene>
<dbReference type="Proteomes" id="UP000278962">
    <property type="component" value="Unassembled WGS sequence"/>
</dbReference>
<proteinExistence type="predicted"/>
<evidence type="ECO:0000313" key="2">
    <source>
        <dbReference type="Proteomes" id="UP000278962"/>
    </source>
</evidence>
<dbReference type="EMBL" id="RBIL01000002">
    <property type="protein sequence ID" value="RKQ86853.1"/>
    <property type="molecule type" value="Genomic_DNA"/>
</dbReference>
<dbReference type="AlphaFoldDB" id="A0A660L4K7"/>
<organism evidence="1 2">
    <name type="scientific">Solirubrobacter pauli</name>
    <dbReference type="NCBI Taxonomy" id="166793"/>
    <lineage>
        <taxon>Bacteria</taxon>
        <taxon>Bacillati</taxon>
        <taxon>Actinomycetota</taxon>
        <taxon>Thermoleophilia</taxon>
        <taxon>Solirubrobacterales</taxon>
        <taxon>Solirubrobacteraceae</taxon>
        <taxon>Solirubrobacter</taxon>
    </lineage>
</organism>
<reference evidence="1 2" key="1">
    <citation type="submission" date="2018-10" db="EMBL/GenBank/DDBJ databases">
        <title>Genomic Encyclopedia of Archaeal and Bacterial Type Strains, Phase II (KMG-II): from individual species to whole genera.</title>
        <authorList>
            <person name="Goeker M."/>
        </authorList>
    </citation>
    <scope>NUCLEOTIDE SEQUENCE [LARGE SCALE GENOMIC DNA]</scope>
    <source>
        <strain evidence="1 2">DSM 14954</strain>
    </source>
</reference>
<comment type="caution">
    <text evidence="1">The sequence shown here is derived from an EMBL/GenBank/DDBJ whole genome shotgun (WGS) entry which is preliminary data.</text>
</comment>
<dbReference type="RefSeq" id="WP_121254941.1">
    <property type="nucleotide sequence ID" value="NZ_RBIL01000002.1"/>
</dbReference>
<accession>A0A660L4K7</accession>